<feature type="compositionally biased region" description="Pro residues" evidence="1">
    <location>
        <begin position="233"/>
        <end position="242"/>
    </location>
</feature>
<evidence type="ECO:0000256" key="2">
    <source>
        <dbReference type="SAM" id="SignalP"/>
    </source>
</evidence>
<dbReference type="Proteomes" id="UP000064967">
    <property type="component" value="Chromosome"/>
</dbReference>
<evidence type="ECO:0008006" key="5">
    <source>
        <dbReference type="Google" id="ProtNLM"/>
    </source>
</evidence>
<proteinExistence type="predicted"/>
<dbReference type="EMBL" id="CP012333">
    <property type="protein sequence ID" value="AKV03313.1"/>
    <property type="molecule type" value="Genomic_DNA"/>
</dbReference>
<reference evidence="3 4" key="1">
    <citation type="submission" date="2015-08" db="EMBL/GenBank/DDBJ databases">
        <authorList>
            <person name="Babu N.S."/>
            <person name="Beckwith C.J."/>
            <person name="Beseler K.G."/>
            <person name="Brison A."/>
            <person name="Carone J.V."/>
            <person name="Caskin T.P."/>
            <person name="Diamond M."/>
            <person name="Durham M.E."/>
            <person name="Foxe J.M."/>
            <person name="Go M."/>
            <person name="Henderson B.A."/>
            <person name="Jones I.B."/>
            <person name="McGettigan J.A."/>
            <person name="Micheletti S.J."/>
            <person name="Nasrallah M.E."/>
            <person name="Ortiz D."/>
            <person name="Piller C.R."/>
            <person name="Privatt S.R."/>
            <person name="Schneider S.L."/>
            <person name="Sharp S."/>
            <person name="Smith T.C."/>
            <person name="Stanton J.D."/>
            <person name="Ullery H.E."/>
            <person name="Wilson R.J."/>
            <person name="Serrano M.G."/>
            <person name="Buck G."/>
            <person name="Lee V."/>
            <person name="Wang Y."/>
            <person name="Carvalho R."/>
            <person name="Voegtly L."/>
            <person name="Shi R."/>
            <person name="Duckworth R."/>
            <person name="Johnson A."/>
            <person name="Loviza R."/>
            <person name="Walstead R."/>
            <person name="Shah Z."/>
            <person name="Kiflezghi M."/>
            <person name="Wade K."/>
            <person name="Ball S.L."/>
            <person name="Bradley K.W."/>
            <person name="Asai D.J."/>
            <person name="Bowman C.A."/>
            <person name="Russell D.A."/>
            <person name="Pope W.H."/>
            <person name="Jacobs-Sera D."/>
            <person name="Hendrix R.W."/>
            <person name="Hatfull G.F."/>
        </authorList>
    </citation>
    <scope>NUCLEOTIDE SEQUENCE [LARGE SCALE GENOMIC DNA]</scope>
    <source>
        <strain evidence="3 4">DSM 27648</strain>
    </source>
</reference>
<evidence type="ECO:0000313" key="3">
    <source>
        <dbReference type="EMBL" id="AKV03313.1"/>
    </source>
</evidence>
<gene>
    <name evidence="3" type="ORF">AKJ09_09976</name>
</gene>
<dbReference type="STRING" id="1391654.AKJ09_09976"/>
<organism evidence="3 4">
    <name type="scientific">Labilithrix luteola</name>
    <dbReference type="NCBI Taxonomy" id="1391654"/>
    <lineage>
        <taxon>Bacteria</taxon>
        <taxon>Pseudomonadati</taxon>
        <taxon>Myxococcota</taxon>
        <taxon>Polyangia</taxon>
        <taxon>Polyangiales</taxon>
        <taxon>Labilitrichaceae</taxon>
        <taxon>Labilithrix</taxon>
    </lineage>
</organism>
<feature type="region of interest" description="Disordered" evidence="1">
    <location>
        <begin position="222"/>
        <end position="253"/>
    </location>
</feature>
<dbReference type="OrthoDB" id="5503854at2"/>
<accession>A0A0K1QC61</accession>
<evidence type="ECO:0000313" key="4">
    <source>
        <dbReference type="Proteomes" id="UP000064967"/>
    </source>
</evidence>
<keyword evidence="2" id="KW-0732">Signal</keyword>
<dbReference type="PROSITE" id="PS51257">
    <property type="entry name" value="PROKAR_LIPOPROTEIN"/>
    <property type="match status" value="1"/>
</dbReference>
<keyword evidence="4" id="KW-1185">Reference proteome</keyword>
<evidence type="ECO:0000256" key="1">
    <source>
        <dbReference type="SAM" id="MobiDB-lite"/>
    </source>
</evidence>
<dbReference type="RefSeq" id="WP_146654104.1">
    <property type="nucleotide sequence ID" value="NZ_CP012333.1"/>
</dbReference>
<protein>
    <recommendedName>
        <fullName evidence="5">Lipoprotein</fullName>
    </recommendedName>
</protein>
<feature type="signal peptide" evidence="2">
    <location>
        <begin position="1"/>
        <end position="32"/>
    </location>
</feature>
<feature type="chain" id="PRO_5005466952" description="Lipoprotein" evidence="2">
    <location>
        <begin position="33"/>
        <end position="253"/>
    </location>
</feature>
<sequence length="253" mass="25890">MVAPLLRRLPLGSTLLATTALTGILGGCGAQADTSYRGEPLAELHGTVQQSSTHGSSSTPALDAALLFNGAPPGVSTKDYPPRLQIGTSVPVSGQFPASFALQVYTPPPSGALFPCIPSQPDGPGRIATASVVAVLHGADPSSPKITDLYGTISDYMVIYVDSELPAQSSCPVGALTKGYHLFHYVPTPDKPGCVRAAPDDTSCNGPWPYTEVSMSTELTLALSHEDGTAQPPSGPLPPSLPPGDAGPEPPSP</sequence>
<dbReference type="KEGG" id="llu:AKJ09_09976"/>
<name>A0A0K1QC61_9BACT</name>
<dbReference type="AlphaFoldDB" id="A0A0K1QC61"/>